<dbReference type="EMBL" id="KU053957">
    <property type="protein sequence ID" value="ANH09538.1"/>
    <property type="molecule type" value="Genomic_DNA"/>
</dbReference>
<dbReference type="GO" id="GO:0046906">
    <property type="term" value="F:tetrapyrrole binding"/>
    <property type="evidence" value="ECO:0007669"/>
    <property type="project" value="TreeGrafter"/>
</dbReference>
<protein>
    <submittedName>
        <fullName evidence="3">Hypothetical chloroplast RF53</fullName>
    </submittedName>
</protein>
<evidence type="ECO:0000259" key="2">
    <source>
        <dbReference type="Pfam" id="PF16416"/>
    </source>
</evidence>
<evidence type="ECO:0000259" key="1">
    <source>
        <dbReference type="Pfam" id="PF05419"/>
    </source>
</evidence>
<accession>A0A173FZU0</accession>
<reference evidence="3" key="2">
    <citation type="submission" date="2016-06" db="EMBL/GenBank/DDBJ databases">
        <title>Genomic and phylogenetic analysis of Gastroclonium compressum supports its reinstatement to Coeloseira (Champiaceae, Rhodophyta).</title>
        <authorList>
            <person name="Kilpatrick Z."/>
            <person name="Hughey J.R."/>
        </authorList>
    </citation>
    <scope>NUCLEOTIDE SEQUENCE</scope>
</reference>
<sequence length="247" mass="28723">MILFMNTENTSDLRSAILSKIEALLRANSLNQQLDLIDNIMTEGIFGQEALLNFLIKRLKIDKLEPSHIDGLLFQVLNKTNFNIIKKRLNFNFNSGIVEFSSELTLDYSDLQKLLIAQNFQQADKITQSYLCTLASLELQDSKKRNWLYFTDIIKIPLSDLYTIDTLWRVYSGGKFGFSVQKRIWYSCNSNWEKLWYKIGWKKAGVACRYPSEFIWTLNAPDGHLPLFNQLRGVQSLNALFNRIINF</sequence>
<dbReference type="InterPro" id="IPR032192">
    <property type="entry name" value="GUN4_N"/>
</dbReference>
<dbReference type="InterPro" id="IPR016024">
    <property type="entry name" value="ARM-type_fold"/>
</dbReference>
<name>A0A173FZU0_GASCM</name>
<dbReference type="Pfam" id="PF05419">
    <property type="entry name" value="GUN4"/>
    <property type="match status" value="1"/>
</dbReference>
<proteinExistence type="predicted"/>
<feature type="domain" description="GUN4 N-terminal ARM-like repeat" evidence="2">
    <location>
        <begin position="18"/>
        <end position="93"/>
    </location>
</feature>
<dbReference type="PANTHER" id="PTHR34800">
    <property type="entry name" value="TETRAPYRROLE-BINDING PROTEIN, CHLOROPLASTIC"/>
    <property type="match status" value="1"/>
</dbReference>
<dbReference type="Gene3D" id="1.10.10.1770">
    <property type="entry name" value="Gun4-like"/>
    <property type="match status" value="1"/>
</dbReference>
<dbReference type="InterPro" id="IPR008629">
    <property type="entry name" value="GUN4-like"/>
</dbReference>
<dbReference type="AlphaFoldDB" id="A0A173FZU0"/>
<dbReference type="Gene3D" id="1.25.40.620">
    <property type="match status" value="1"/>
</dbReference>
<dbReference type="RefSeq" id="YP_009257455.1">
    <property type="nucleotide sequence ID" value="NC_030338.1"/>
</dbReference>
<geneLocation type="plastid" evidence="3"/>
<reference evidence="3" key="1">
    <citation type="submission" date="2015-11" db="EMBL/GenBank/DDBJ databases">
        <authorList>
            <person name="Zhang Y."/>
            <person name="Guo Z."/>
        </authorList>
    </citation>
    <scope>NUCLEOTIDE SEQUENCE</scope>
</reference>
<gene>
    <name evidence="3" type="primary">ycf53</name>
</gene>
<feature type="domain" description="GUN4-like" evidence="1">
    <location>
        <begin position="102"/>
        <end position="242"/>
    </location>
</feature>
<dbReference type="CDD" id="cd16383">
    <property type="entry name" value="GUN4"/>
    <property type="match status" value="1"/>
</dbReference>
<keyword evidence="3" id="KW-0934">Plastid</keyword>
<dbReference type="SUPFAM" id="SSF48371">
    <property type="entry name" value="ARM repeat"/>
    <property type="match status" value="1"/>
</dbReference>
<dbReference type="PANTHER" id="PTHR34800:SF1">
    <property type="entry name" value="TETRAPYRROLE-BINDING PROTEIN, CHLOROPLASTIC"/>
    <property type="match status" value="1"/>
</dbReference>
<dbReference type="GeneID" id="27983090"/>
<evidence type="ECO:0000313" key="3">
    <source>
        <dbReference type="EMBL" id="ANH09538.1"/>
    </source>
</evidence>
<dbReference type="InterPro" id="IPR037215">
    <property type="entry name" value="GUN4-like_sf"/>
</dbReference>
<organism evidence="3">
    <name type="scientific">Gastroclonium compressum</name>
    <name type="common">Red alga</name>
    <name type="synonym">Coeloseira compressa</name>
    <dbReference type="NCBI Taxonomy" id="1852973"/>
    <lineage>
        <taxon>Eukaryota</taxon>
        <taxon>Rhodophyta</taxon>
        <taxon>Florideophyceae</taxon>
        <taxon>Rhodymeniophycidae</taxon>
        <taxon>Rhodymeniales</taxon>
        <taxon>Champiaceae</taxon>
        <taxon>Coeloseira</taxon>
    </lineage>
</organism>
<dbReference type="SUPFAM" id="SSF140869">
    <property type="entry name" value="GUN4-like"/>
    <property type="match status" value="1"/>
</dbReference>
<dbReference type="Pfam" id="PF16416">
    <property type="entry name" value="GUN4_N"/>
    <property type="match status" value="1"/>
</dbReference>